<protein>
    <submittedName>
        <fullName evidence="1">Uncharacterized protein</fullName>
    </submittedName>
</protein>
<evidence type="ECO:0000313" key="2">
    <source>
        <dbReference type="Proteomes" id="UP000835052"/>
    </source>
</evidence>
<proteinExistence type="predicted"/>
<dbReference type="OrthoDB" id="5824236at2759"/>
<gene>
    <name evidence="1" type="ORF">CAUJ_LOCUS6389</name>
</gene>
<dbReference type="Proteomes" id="UP000835052">
    <property type="component" value="Unassembled WGS sequence"/>
</dbReference>
<name>A0A8S1HBB3_9PELO</name>
<comment type="caution">
    <text evidence="1">The sequence shown here is derived from an EMBL/GenBank/DDBJ whole genome shotgun (WGS) entry which is preliminary data.</text>
</comment>
<reference evidence="1" key="1">
    <citation type="submission" date="2020-10" db="EMBL/GenBank/DDBJ databases">
        <authorList>
            <person name="Kikuchi T."/>
        </authorList>
    </citation>
    <scope>NUCLEOTIDE SEQUENCE</scope>
    <source>
        <strain evidence="1">NKZ352</strain>
    </source>
</reference>
<evidence type="ECO:0000313" key="1">
    <source>
        <dbReference type="EMBL" id="CAD6190470.1"/>
    </source>
</evidence>
<dbReference type="AlphaFoldDB" id="A0A8S1HBB3"/>
<dbReference type="EMBL" id="CAJGYM010000016">
    <property type="protein sequence ID" value="CAD6190470.1"/>
    <property type="molecule type" value="Genomic_DNA"/>
</dbReference>
<accession>A0A8S1HBB3</accession>
<sequence length="178" mass="19633">MNFNGGYQLDTSLHHFPCSSAALLSSDTTVQQPVLRKSSSAIDWNGAVVEATRKASQQLDWHGALFNNNRKTSFAQFGNQLPTVEDHQQGGLVMSSSPADNNKGMSVVTAQMPAQKTHLAQNIATTAATSLEARPAETHQEPHRERGGMLGVFQRGFFSRPIVRSEEENYRYIMALDR</sequence>
<keyword evidence="2" id="KW-1185">Reference proteome</keyword>
<organism evidence="1 2">
    <name type="scientific">Caenorhabditis auriculariae</name>
    <dbReference type="NCBI Taxonomy" id="2777116"/>
    <lineage>
        <taxon>Eukaryota</taxon>
        <taxon>Metazoa</taxon>
        <taxon>Ecdysozoa</taxon>
        <taxon>Nematoda</taxon>
        <taxon>Chromadorea</taxon>
        <taxon>Rhabditida</taxon>
        <taxon>Rhabditina</taxon>
        <taxon>Rhabditomorpha</taxon>
        <taxon>Rhabditoidea</taxon>
        <taxon>Rhabditidae</taxon>
        <taxon>Peloderinae</taxon>
        <taxon>Caenorhabditis</taxon>
    </lineage>
</organism>